<evidence type="ECO:0000256" key="4">
    <source>
        <dbReference type="ARBA" id="ARBA00044511"/>
    </source>
</evidence>
<gene>
    <name evidence="6" type="ORF">SYNPS1DRAFT_25796</name>
</gene>
<organism evidence="6 7">
    <name type="scientific">Syncephalis pseudoplumigaleata</name>
    <dbReference type="NCBI Taxonomy" id="1712513"/>
    <lineage>
        <taxon>Eukaryota</taxon>
        <taxon>Fungi</taxon>
        <taxon>Fungi incertae sedis</taxon>
        <taxon>Zoopagomycota</taxon>
        <taxon>Zoopagomycotina</taxon>
        <taxon>Zoopagomycetes</taxon>
        <taxon>Zoopagales</taxon>
        <taxon>Piptocephalidaceae</taxon>
        <taxon>Syncephalis</taxon>
    </lineage>
</organism>
<dbReference type="PROSITE" id="PS51375">
    <property type="entry name" value="PPR"/>
    <property type="match status" value="7"/>
</dbReference>
<feature type="repeat" description="PPR" evidence="5">
    <location>
        <begin position="204"/>
        <end position="238"/>
    </location>
</feature>
<dbReference type="Pfam" id="PF13041">
    <property type="entry name" value="PPR_2"/>
    <property type="match status" value="1"/>
</dbReference>
<proteinExistence type="inferred from homology"/>
<evidence type="ECO:0000256" key="3">
    <source>
        <dbReference type="ARBA" id="ARBA00044493"/>
    </source>
</evidence>
<feature type="repeat" description="PPR" evidence="5">
    <location>
        <begin position="486"/>
        <end position="520"/>
    </location>
</feature>
<feature type="repeat" description="PPR" evidence="5">
    <location>
        <begin position="274"/>
        <end position="308"/>
    </location>
</feature>
<dbReference type="Pfam" id="PF13812">
    <property type="entry name" value="PPR_3"/>
    <property type="match status" value="3"/>
</dbReference>
<sequence length="557" mass="62572">MAPDIHDTASNERYIGALERAVQHNDIDEVVAACRNIALWAKPTAYARNMLQRGMSAIARSNHPNTLQWTLELCKMMEDSGKEMGIGEFHILLAVYARLQRPRQAGKIVAAMRQRGIPSTATAYNLWIGSHIEALDLFGALLAYEEMQRHRVVSNLDTYRQLIAVAFGQLTPCNLIMDRFAQHADANGADYLFNYMLEASITPNKLTYEKLLDAHQQRGNVASVTRIYQIMREQGIPLTQSTGIRMIVFFNRLMNEKSALQVLDDMERSSVNPDVFGYTALIHLYAKLRNLNAAIKLFDRMKRAGIEPTRWTFNSIIRAYTDCGRPMQARQIIDDMLAGGLKPNQYTYRPLVAYYAGAGELHEVERLLEEMRAHGVRPGNVTFSAVIKTYVDAGQMADAHRFLDMAIAQQLDVRTRTYNLLLLGYSREPSIDGALRVMRSMIEQKVEPDTATYDLLIRLFSRLADPTNAARILKERQAADLTSATTEYTYAPLLAAYAAAGDTEGVDTAFRTMLDSGTRPSAVAYNVLIHAHGLYGDIARALEIYDDMQARDVPADE</sequence>
<feature type="non-terminal residue" evidence="6">
    <location>
        <position position="557"/>
    </location>
</feature>
<evidence type="ECO:0000256" key="5">
    <source>
        <dbReference type="PROSITE-ProRule" id="PRU00708"/>
    </source>
</evidence>
<feature type="repeat" description="PPR" evidence="5">
    <location>
        <begin position="309"/>
        <end position="343"/>
    </location>
</feature>
<evidence type="ECO:0000256" key="1">
    <source>
        <dbReference type="ARBA" id="ARBA00006192"/>
    </source>
</evidence>
<dbReference type="EMBL" id="KZ992087">
    <property type="protein sequence ID" value="RKP22456.1"/>
    <property type="molecule type" value="Genomic_DNA"/>
</dbReference>
<dbReference type="InterPro" id="IPR011990">
    <property type="entry name" value="TPR-like_helical_dom_sf"/>
</dbReference>
<comment type="function">
    <text evidence="3">Regulates mitochondrial small subunit maturation by controlling 15S rRNA 5'-end processing. Localizes to the 5' precursor of the 15S rRNA in a position that is subsequently occupied by mS47 in the mature yeast mtSSU. Uses structure and sequence-specific RNA recognition, binding to a single-stranded region of the precursor and specifically recognizing bases -6 to -1. The exchange of Ccm1 for mS47 is coupled to the irreversible removal of precursor rRNA that is accompanied by conformational changes of the mitoribosomal proteins uS5m and mS26. These conformational changes signal completion of 5'-end rRNA processing through protection of the mature 5'-end of the 15S rRNA and stabilization of mS47. The removal of the 5' precursor together with the dissociation of Ccm1 may be catalyzed by the 5'-3' exoribonuclease Pet127. Involved in the specific removal of group I introns in mitochondrial encoded transcripts.</text>
</comment>
<feature type="repeat" description="PPR" evidence="5">
    <location>
        <begin position="414"/>
        <end position="448"/>
    </location>
</feature>
<keyword evidence="2" id="KW-0677">Repeat</keyword>
<dbReference type="AlphaFoldDB" id="A0A4P9YRH1"/>
<dbReference type="Proteomes" id="UP000278143">
    <property type="component" value="Unassembled WGS sequence"/>
</dbReference>
<comment type="similarity">
    <text evidence="1">Belongs to the CCM1 family.</text>
</comment>
<comment type="subunit">
    <text evidence="4">Binds to mitochondrial small subunit 15S rRNA.</text>
</comment>
<feature type="repeat" description="PPR" evidence="5">
    <location>
        <begin position="521"/>
        <end position="555"/>
    </location>
</feature>
<evidence type="ECO:0000256" key="2">
    <source>
        <dbReference type="ARBA" id="ARBA00022737"/>
    </source>
</evidence>
<keyword evidence="7" id="KW-1185">Reference proteome</keyword>
<dbReference type="PANTHER" id="PTHR47447:SF17">
    <property type="entry name" value="OS12G0638900 PROTEIN"/>
    <property type="match status" value="1"/>
</dbReference>
<accession>A0A4P9YRH1</accession>
<dbReference type="PANTHER" id="PTHR47447">
    <property type="entry name" value="OS03G0856100 PROTEIN"/>
    <property type="match status" value="1"/>
</dbReference>
<dbReference type="OrthoDB" id="185373at2759"/>
<evidence type="ECO:0000313" key="6">
    <source>
        <dbReference type="EMBL" id="RKP22456.1"/>
    </source>
</evidence>
<evidence type="ECO:0000313" key="7">
    <source>
        <dbReference type="Proteomes" id="UP000278143"/>
    </source>
</evidence>
<name>A0A4P9YRH1_9FUNG</name>
<protein>
    <submittedName>
        <fullName evidence="6">Uncharacterized protein</fullName>
    </submittedName>
</protein>
<dbReference type="NCBIfam" id="TIGR00756">
    <property type="entry name" value="PPR"/>
    <property type="match status" value="6"/>
</dbReference>
<dbReference type="Gene3D" id="1.25.40.10">
    <property type="entry name" value="Tetratricopeptide repeat domain"/>
    <property type="match status" value="4"/>
</dbReference>
<reference evidence="7" key="1">
    <citation type="journal article" date="2018" name="Nat. Microbiol.">
        <title>Leveraging single-cell genomics to expand the fungal tree of life.</title>
        <authorList>
            <person name="Ahrendt S.R."/>
            <person name="Quandt C.A."/>
            <person name="Ciobanu D."/>
            <person name="Clum A."/>
            <person name="Salamov A."/>
            <person name="Andreopoulos B."/>
            <person name="Cheng J.F."/>
            <person name="Woyke T."/>
            <person name="Pelin A."/>
            <person name="Henrissat B."/>
            <person name="Reynolds N.K."/>
            <person name="Benny G.L."/>
            <person name="Smith M.E."/>
            <person name="James T.Y."/>
            <person name="Grigoriev I.V."/>
        </authorList>
    </citation>
    <scope>NUCLEOTIDE SEQUENCE [LARGE SCALE GENOMIC DNA]</scope>
    <source>
        <strain evidence="7">Benny S71-1</strain>
    </source>
</reference>
<dbReference type="InterPro" id="IPR002885">
    <property type="entry name" value="PPR_rpt"/>
</dbReference>
<feature type="repeat" description="PPR" evidence="5">
    <location>
        <begin position="344"/>
        <end position="378"/>
    </location>
</feature>